<accession>A0A0F9H8G2</accession>
<reference evidence="1" key="1">
    <citation type="journal article" date="2015" name="Nature">
        <title>Complex archaea that bridge the gap between prokaryotes and eukaryotes.</title>
        <authorList>
            <person name="Spang A."/>
            <person name="Saw J.H."/>
            <person name="Jorgensen S.L."/>
            <person name="Zaremba-Niedzwiedzka K."/>
            <person name="Martijn J."/>
            <person name="Lind A.E."/>
            <person name="van Eijk R."/>
            <person name="Schleper C."/>
            <person name="Guy L."/>
            <person name="Ettema T.J."/>
        </authorList>
    </citation>
    <scope>NUCLEOTIDE SEQUENCE</scope>
</reference>
<dbReference type="AlphaFoldDB" id="A0A0F9H8G2"/>
<comment type="caution">
    <text evidence="1">The sequence shown here is derived from an EMBL/GenBank/DDBJ whole genome shotgun (WGS) entry which is preliminary data.</text>
</comment>
<dbReference type="Gene3D" id="3.40.50.300">
    <property type="entry name" value="P-loop containing nucleotide triphosphate hydrolases"/>
    <property type="match status" value="1"/>
</dbReference>
<protein>
    <submittedName>
        <fullName evidence="1">Uncharacterized protein</fullName>
    </submittedName>
</protein>
<name>A0A0F9H8G2_9ZZZZ</name>
<dbReference type="EMBL" id="LAZR01017722">
    <property type="protein sequence ID" value="KKL99251.1"/>
    <property type="molecule type" value="Genomic_DNA"/>
</dbReference>
<organism evidence="1">
    <name type="scientific">marine sediment metagenome</name>
    <dbReference type="NCBI Taxonomy" id="412755"/>
    <lineage>
        <taxon>unclassified sequences</taxon>
        <taxon>metagenomes</taxon>
        <taxon>ecological metagenomes</taxon>
    </lineage>
</organism>
<dbReference type="Pfam" id="PF13481">
    <property type="entry name" value="AAA_25"/>
    <property type="match status" value="1"/>
</dbReference>
<feature type="non-terminal residue" evidence="1">
    <location>
        <position position="1"/>
    </location>
</feature>
<dbReference type="InterPro" id="IPR027417">
    <property type="entry name" value="P-loop_NTPase"/>
</dbReference>
<gene>
    <name evidence="1" type="ORF">LCGC14_1816350</name>
</gene>
<evidence type="ECO:0000313" key="1">
    <source>
        <dbReference type="EMBL" id="KKL99251.1"/>
    </source>
</evidence>
<dbReference type="SUPFAM" id="SSF52540">
    <property type="entry name" value="P-loop containing nucleoside triphosphate hydrolases"/>
    <property type="match status" value="1"/>
</dbReference>
<proteinExistence type="predicted"/>
<sequence>MLAIDMMYRIATGKSWFGFDTIASPVYYFQSEIPQRPLQKRSIKYQLGNQITTDNCWLATDLYEKVDKGWGATLMERELDRTNPKILIIDPLYNSTSTKLVDDYEVGLLLDRFNQWRKKYKCAIILIHHNRQEEHSEGESYHYGTEEWFGSSRFKRWLDTMIYVKLVNDNENVVDLKLTFEKTRHTESKIQPIEIQAKRSDLTFRRKMIGGIL</sequence>